<keyword evidence="10 13" id="KW-0472">Membrane</keyword>
<comment type="subcellular location">
    <subcellularLocation>
        <location evidence="1">Membrane</location>
        <topology evidence="1">Multi-pass membrane protein</topology>
    </subcellularLocation>
</comment>
<evidence type="ECO:0000256" key="11">
    <source>
        <dbReference type="ARBA" id="ARBA00023303"/>
    </source>
</evidence>
<dbReference type="Pfam" id="PF06736">
    <property type="entry name" value="TMEM175"/>
    <property type="match status" value="1"/>
</dbReference>
<evidence type="ECO:0000256" key="12">
    <source>
        <dbReference type="ARBA" id="ARBA00034430"/>
    </source>
</evidence>
<evidence type="ECO:0000256" key="2">
    <source>
        <dbReference type="ARBA" id="ARBA00006920"/>
    </source>
</evidence>
<comment type="similarity">
    <text evidence="2">Belongs to the TMEM175 family.</text>
</comment>
<dbReference type="InterPro" id="IPR010617">
    <property type="entry name" value="TMEM175-like"/>
</dbReference>
<feature type="transmembrane region" description="Helical" evidence="13">
    <location>
        <begin position="112"/>
        <end position="135"/>
    </location>
</feature>
<dbReference type="AlphaFoldDB" id="A0A7G5ILT9"/>
<dbReference type="GO" id="GO:0016020">
    <property type="term" value="C:membrane"/>
    <property type="evidence" value="ECO:0007669"/>
    <property type="project" value="UniProtKB-SubCell"/>
</dbReference>
<protein>
    <submittedName>
        <fullName evidence="14">DUF1211 domain-containing protein</fullName>
    </submittedName>
</protein>
<evidence type="ECO:0000256" key="8">
    <source>
        <dbReference type="ARBA" id="ARBA00022989"/>
    </source>
</evidence>
<evidence type="ECO:0000256" key="1">
    <source>
        <dbReference type="ARBA" id="ARBA00004141"/>
    </source>
</evidence>
<feature type="transmembrane region" description="Helical" evidence="13">
    <location>
        <begin position="162"/>
        <end position="184"/>
    </location>
</feature>
<keyword evidence="3" id="KW-0813">Transport</keyword>
<keyword evidence="15" id="KW-1185">Reference proteome</keyword>
<keyword evidence="8 13" id="KW-1133">Transmembrane helix</keyword>
<evidence type="ECO:0000256" key="9">
    <source>
        <dbReference type="ARBA" id="ARBA00023065"/>
    </source>
</evidence>
<keyword evidence="11" id="KW-0407">Ion channel</keyword>
<keyword evidence="9" id="KW-0406">Ion transport</keyword>
<evidence type="ECO:0000256" key="5">
    <source>
        <dbReference type="ARBA" id="ARBA00022692"/>
    </source>
</evidence>
<evidence type="ECO:0000256" key="4">
    <source>
        <dbReference type="ARBA" id="ARBA00022538"/>
    </source>
</evidence>
<organism evidence="14 15">
    <name type="scientific">Sandaracinobacteroides saxicola</name>
    <dbReference type="NCBI Taxonomy" id="2759707"/>
    <lineage>
        <taxon>Bacteria</taxon>
        <taxon>Pseudomonadati</taxon>
        <taxon>Pseudomonadota</taxon>
        <taxon>Alphaproteobacteria</taxon>
        <taxon>Sphingomonadales</taxon>
        <taxon>Sphingosinicellaceae</taxon>
        <taxon>Sandaracinobacteroides</taxon>
    </lineage>
</organism>
<evidence type="ECO:0000256" key="13">
    <source>
        <dbReference type="SAM" id="Phobius"/>
    </source>
</evidence>
<feature type="transmembrane region" description="Helical" evidence="13">
    <location>
        <begin position="86"/>
        <end position="106"/>
    </location>
</feature>
<dbReference type="EMBL" id="CP059851">
    <property type="protein sequence ID" value="QMW24331.1"/>
    <property type="molecule type" value="Genomic_DNA"/>
</dbReference>
<dbReference type="Proteomes" id="UP000515292">
    <property type="component" value="Chromosome"/>
</dbReference>
<evidence type="ECO:0000313" key="14">
    <source>
        <dbReference type="EMBL" id="QMW24331.1"/>
    </source>
</evidence>
<keyword evidence="7" id="KW-0630">Potassium</keyword>
<dbReference type="PANTHER" id="PTHR31462:SF5">
    <property type="entry name" value="ENDOSOMAL_LYSOSOMAL PROTON CHANNEL TMEM175"/>
    <property type="match status" value="1"/>
</dbReference>
<accession>A0A7G5ILT9</accession>
<comment type="catalytic activity">
    <reaction evidence="12">
        <text>K(+)(in) = K(+)(out)</text>
        <dbReference type="Rhea" id="RHEA:29463"/>
        <dbReference type="ChEBI" id="CHEBI:29103"/>
    </reaction>
</comment>
<keyword evidence="5 13" id="KW-0812">Transmembrane</keyword>
<name>A0A7G5ILT9_9SPHN</name>
<dbReference type="GO" id="GO:0015252">
    <property type="term" value="F:proton channel activity"/>
    <property type="evidence" value="ECO:0007669"/>
    <property type="project" value="InterPro"/>
</dbReference>
<dbReference type="GO" id="GO:0005267">
    <property type="term" value="F:potassium channel activity"/>
    <property type="evidence" value="ECO:0007669"/>
    <property type="project" value="UniProtKB-KW"/>
</dbReference>
<dbReference type="RefSeq" id="WP_182298179.1">
    <property type="nucleotide sequence ID" value="NZ_CP059851.1"/>
</dbReference>
<proteinExistence type="inferred from homology"/>
<feature type="transmembrane region" description="Helical" evidence="13">
    <location>
        <begin position="14"/>
        <end position="31"/>
    </location>
</feature>
<evidence type="ECO:0000256" key="10">
    <source>
        <dbReference type="ARBA" id="ARBA00023136"/>
    </source>
</evidence>
<dbReference type="PANTHER" id="PTHR31462">
    <property type="entry name" value="ENDOSOMAL/LYSOSOMAL POTASSIUM CHANNEL TMEM175"/>
    <property type="match status" value="1"/>
</dbReference>
<sequence>MSGRNRAFMQLERMTFFSDAVFAIAITLLVIEIKVPHVETSDGLARALLGLVPNYVGFIVSFFVIGRFWIGHHRAMGQLVALDSRLVWLNLLLLFTIAFMPFPTAVFSDYTITRAAVALYCGWLMLAGLANVLLIGHGLKSAALLDPEADPAVTAALLRGRWLPLLIGVLALGLGMWRPLYALIPLLGSPLIQWGLRRLFNRAGSATPAG</sequence>
<reference evidence="14 15" key="1">
    <citation type="submission" date="2020-07" db="EMBL/GenBank/DDBJ databases">
        <title>Complete genome sequence for Sandaracinobacter sp. M6.</title>
        <authorList>
            <person name="Tang Y."/>
            <person name="Liu Q."/>
            <person name="Guo Z."/>
            <person name="Lei P."/>
            <person name="Huang B."/>
        </authorList>
    </citation>
    <scope>NUCLEOTIDE SEQUENCE [LARGE SCALE GENOMIC DNA]</scope>
    <source>
        <strain evidence="14 15">M6</strain>
    </source>
</reference>
<evidence type="ECO:0000256" key="3">
    <source>
        <dbReference type="ARBA" id="ARBA00022448"/>
    </source>
</evidence>
<gene>
    <name evidence="14" type="ORF">H3309_07730</name>
</gene>
<evidence type="ECO:0000256" key="7">
    <source>
        <dbReference type="ARBA" id="ARBA00022958"/>
    </source>
</evidence>
<keyword evidence="4" id="KW-0633">Potassium transport</keyword>
<evidence type="ECO:0000256" key="6">
    <source>
        <dbReference type="ARBA" id="ARBA00022826"/>
    </source>
</evidence>
<feature type="transmembrane region" description="Helical" evidence="13">
    <location>
        <begin position="43"/>
        <end position="65"/>
    </location>
</feature>
<keyword evidence="6" id="KW-0631">Potassium channel</keyword>
<evidence type="ECO:0000313" key="15">
    <source>
        <dbReference type="Proteomes" id="UP000515292"/>
    </source>
</evidence>
<dbReference type="KEGG" id="sand:H3309_07730"/>